<keyword evidence="10" id="KW-0813">Transport</keyword>
<feature type="binding site" evidence="10">
    <location>
        <position position="92"/>
    </location>
    <ligand>
        <name>Na(+)</name>
        <dbReference type="ChEBI" id="CHEBI:29101"/>
        <note>structural</note>
    </ligand>
</feature>
<feature type="transmembrane region" description="Helical" evidence="10">
    <location>
        <begin position="82"/>
        <end position="99"/>
    </location>
</feature>
<keyword evidence="6 10" id="KW-0407">Ion channel</keyword>
<comment type="activity regulation">
    <text evidence="10">Na(+) is not transported, but it plays an essential structural role and its presence is essential for fluoride channel function.</text>
</comment>
<keyword evidence="4 10" id="KW-1133">Transmembrane helix</keyword>
<feature type="transmembrane region" description="Helical" evidence="10">
    <location>
        <begin position="52"/>
        <end position="70"/>
    </location>
</feature>
<evidence type="ECO:0000256" key="7">
    <source>
        <dbReference type="ARBA" id="ARBA00035120"/>
    </source>
</evidence>
<evidence type="ECO:0000256" key="8">
    <source>
        <dbReference type="ARBA" id="ARBA00035585"/>
    </source>
</evidence>
<dbReference type="GO" id="GO:0140114">
    <property type="term" value="P:cellular detoxification of fluoride"/>
    <property type="evidence" value="ECO:0007669"/>
    <property type="project" value="UniProtKB-UniRule"/>
</dbReference>
<keyword evidence="2 10" id="KW-1003">Cell membrane</keyword>
<keyword evidence="10" id="KW-0915">Sodium</keyword>
<feature type="transmembrane region" description="Helical" evidence="10">
    <location>
        <begin position="111"/>
        <end position="135"/>
    </location>
</feature>
<feature type="binding site" evidence="10">
    <location>
        <position position="89"/>
    </location>
    <ligand>
        <name>Na(+)</name>
        <dbReference type="ChEBI" id="CHEBI:29101"/>
        <note>structural</note>
    </ligand>
</feature>
<organism evidence="11 14">
    <name type="scientific">Saccharopolyspora kobensis</name>
    <dbReference type="NCBI Taxonomy" id="146035"/>
    <lineage>
        <taxon>Bacteria</taxon>
        <taxon>Bacillati</taxon>
        <taxon>Actinomycetota</taxon>
        <taxon>Actinomycetes</taxon>
        <taxon>Pseudonocardiales</taxon>
        <taxon>Pseudonocardiaceae</taxon>
        <taxon>Saccharopolyspora</taxon>
    </lineage>
</organism>
<evidence type="ECO:0000256" key="1">
    <source>
        <dbReference type="ARBA" id="ARBA00004651"/>
    </source>
</evidence>
<keyword evidence="5 10" id="KW-0472">Membrane</keyword>
<name>A0A1H6EER9_9PSEU</name>
<evidence type="ECO:0000256" key="4">
    <source>
        <dbReference type="ARBA" id="ARBA00022989"/>
    </source>
</evidence>
<dbReference type="GO" id="GO:0046872">
    <property type="term" value="F:metal ion binding"/>
    <property type="evidence" value="ECO:0007669"/>
    <property type="project" value="UniProtKB-KW"/>
</dbReference>
<evidence type="ECO:0000313" key="13">
    <source>
        <dbReference type="Proteomes" id="UP000199690"/>
    </source>
</evidence>
<evidence type="ECO:0000256" key="9">
    <source>
        <dbReference type="ARBA" id="ARBA00049940"/>
    </source>
</evidence>
<comment type="similarity">
    <text evidence="7 10">Belongs to the fluoride channel Fluc/FEX (TC 1.A.43) family.</text>
</comment>
<dbReference type="EMBL" id="FNVB01000011">
    <property type="protein sequence ID" value="SEG96297.1"/>
    <property type="molecule type" value="Genomic_DNA"/>
</dbReference>
<dbReference type="Proteomes" id="UP000236729">
    <property type="component" value="Unassembled WGS sequence"/>
</dbReference>
<dbReference type="GO" id="GO:0062054">
    <property type="term" value="F:fluoride channel activity"/>
    <property type="evidence" value="ECO:0007669"/>
    <property type="project" value="UniProtKB-UniRule"/>
</dbReference>
<dbReference type="GO" id="GO:0005886">
    <property type="term" value="C:plasma membrane"/>
    <property type="evidence" value="ECO:0007669"/>
    <property type="project" value="UniProtKB-SubCell"/>
</dbReference>
<dbReference type="SMR" id="A0A1H6EER9"/>
<dbReference type="PANTHER" id="PTHR28259:SF1">
    <property type="entry name" value="FLUORIDE EXPORT PROTEIN 1-RELATED"/>
    <property type="match status" value="1"/>
</dbReference>
<protein>
    <recommendedName>
        <fullName evidence="10">Fluoride-specific ion channel FluC</fullName>
    </recommendedName>
</protein>
<accession>A0A1I1QEU9</accession>
<keyword evidence="10" id="KW-0406">Ion transport</keyword>
<gene>
    <name evidence="10" type="primary">fluC</name>
    <name evidence="10" type="synonym">crcB</name>
    <name evidence="11" type="ORF">SAMN02982929_06362</name>
    <name evidence="12" type="ORF">SAMN05216506_10363</name>
</gene>
<dbReference type="AlphaFoldDB" id="A0A1H6EER9"/>
<keyword evidence="13" id="KW-1185">Reference proteome</keyword>
<evidence type="ECO:0000313" key="14">
    <source>
        <dbReference type="Proteomes" id="UP000236729"/>
    </source>
</evidence>
<dbReference type="EMBL" id="FOME01000003">
    <property type="protein sequence ID" value="SFD20641.1"/>
    <property type="molecule type" value="Genomic_DNA"/>
</dbReference>
<evidence type="ECO:0000256" key="6">
    <source>
        <dbReference type="ARBA" id="ARBA00023303"/>
    </source>
</evidence>
<evidence type="ECO:0000256" key="2">
    <source>
        <dbReference type="ARBA" id="ARBA00022475"/>
    </source>
</evidence>
<keyword evidence="10" id="KW-0479">Metal-binding</keyword>
<dbReference type="Pfam" id="PF02537">
    <property type="entry name" value="CRCB"/>
    <property type="match status" value="1"/>
</dbReference>
<comment type="catalytic activity">
    <reaction evidence="8">
        <text>fluoride(in) = fluoride(out)</text>
        <dbReference type="Rhea" id="RHEA:76159"/>
        <dbReference type="ChEBI" id="CHEBI:17051"/>
    </reaction>
    <physiologicalReaction direction="left-to-right" evidence="8">
        <dbReference type="Rhea" id="RHEA:76160"/>
    </physiologicalReaction>
</comment>
<sequence>MGSAFPAELRPARRPRTRPPWDVLAAVAAGGATGSVLRYGAYLAWPGPLSTFVVNVVGCLAIGVLMFVITDLVTAHRLVRPFLGVGVLGGFTTFSTYVADAVHLVLDGRAALALAYLAGTVLSCLLAVAVGVLGARSVAGALGRGNR</sequence>
<feature type="transmembrane region" description="Helical" evidence="10">
    <location>
        <begin position="21"/>
        <end position="40"/>
    </location>
</feature>
<dbReference type="HAMAP" id="MF_00454">
    <property type="entry name" value="FluC"/>
    <property type="match status" value="1"/>
</dbReference>
<keyword evidence="3 10" id="KW-0812">Transmembrane</keyword>
<proteinExistence type="inferred from homology"/>
<evidence type="ECO:0000256" key="10">
    <source>
        <dbReference type="HAMAP-Rule" id="MF_00454"/>
    </source>
</evidence>
<reference evidence="11" key="1">
    <citation type="submission" date="2016-10" db="EMBL/GenBank/DDBJ databases">
        <authorList>
            <person name="de Groot N.N."/>
        </authorList>
    </citation>
    <scope>NUCLEOTIDE SEQUENCE [LARGE SCALE GENOMIC DNA]</scope>
    <source>
        <strain evidence="11">ATCC 20501</strain>
    </source>
</reference>
<evidence type="ECO:0000313" key="11">
    <source>
        <dbReference type="EMBL" id="SEG96297.1"/>
    </source>
</evidence>
<comment type="subcellular location">
    <subcellularLocation>
        <location evidence="1 10">Cell membrane</location>
        <topology evidence="1 10">Multi-pass membrane protein</topology>
    </subcellularLocation>
</comment>
<dbReference type="PANTHER" id="PTHR28259">
    <property type="entry name" value="FLUORIDE EXPORT PROTEIN 1-RELATED"/>
    <property type="match status" value="1"/>
</dbReference>
<evidence type="ECO:0000256" key="3">
    <source>
        <dbReference type="ARBA" id="ARBA00022692"/>
    </source>
</evidence>
<comment type="function">
    <text evidence="9 10">Fluoride-specific ion channel. Important for reducing fluoride concentration in the cell, thus reducing its toxicity.</text>
</comment>
<dbReference type="Proteomes" id="UP000199690">
    <property type="component" value="Unassembled WGS sequence"/>
</dbReference>
<evidence type="ECO:0000256" key="5">
    <source>
        <dbReference type="ARBA" id="ARBA00023136"/>
    </source>
</evidence>
<dbReference type="RefSeq" id="WP_093350344.1">
    <property type="nucleotide sequence ID" value="NZ_FNVB01000011.1"/>
</dbReference>
<evidence type="ECO:0000313" key="12">
    <source>
        <dbReference type="EMBL" id="SFD20641.1"/>
    </source>
</evidence>
<accession>A0A1H6EER9</accession>
<reference evidence="13 14" key="2">
    <citation type="submission" date="2016-10" db="EMBL/GenBank/DDBJ databases">
        <authorList>
            <person name="Varghese N."/>
            <person name="Submissions S."/>
        </authorList>
    </citation>
    <scope>NUCLEOTIDE SEQUENCE [LARGE SCALE GENOMIC DNA]</scope>
    <source>
        <strain evidence="14">ATCC 20501</strain>
        <strain evidence="12 13">CGMCC 4.3529</strain>
    </source>
</reference>
<dbReference type="InterPro" id="IPR003691">
    <property type="entry name" value="FluC"/>
</dbReference>